<accession>A0A6X7S677</accession>
<evidence type="ECO:0000259" key="6">
    <source>
        <dbReference type="SMART" id="SM00528"/>
    </source>
</evidence>
<dbReference type="GO" id="GO:0032993">
    <property type="term" value="C:protein-DNA complex"/>
    <property type="evidence" value="ECO:0007669"/>
    <property type="project" value="TreeGrafter"/>
</dbReference>
<dbReference type="GO" id="GO:0001217">
    <property type="term" value="F:DNA-binding transcription repressor activity"/>
    <property type="evidence" value="ECO:0007669"/>
    <property type="project" value="TreeGrafter"/>
</dbReference>
<keyword evidence="3" id="KW-0963">Cytoplasm</keyword>
<feature type="domain" description="DNA-binding protein H-NS-like C-terminal" evidence="6">
    <location>
        <begin position="105"/>
        <end position="152"/>
    </location>
</feature>
<dbReference type="Gene3D" id="4.10.430.10">
    <property type="entry name" value="Histone-like protein H-NS, C-terminal domain"/>
    <property type="match status" value="1"/>
</dbReference>
<dbReference type="GO" id="GO:0009295">
    <property type="term" value="C:nucleoid"/>
    <property type="evidence" value="ECO:0007669"/>
    <property type="project" value="UniProtKB-SubCell"/>
</dbReference>
<dbReference type="PANTHER" id="PTHR38097">
    <property type="match status" value="1"/>
</dbReference>
<dbReference type="GO" id="GO:0003681">
    <property type="term" value="F:bent DNA binding"/>
    <property type="evidence" value="ECO:0007669"/>
    <property type="project" value="TreeGrafter"/>
</dbReference>
<dbReference type="InterPro" id="IPR054180">
    <property type="entry name" value="H-NS-like_N"/>
</dbReference>
<gene>
    <name evidence="7" type="ORF">GBX08_23040</name>
</gene>
<dbReference type="InterPro" id="IPR027444">
    <property type="entry name" value="H-NS_C_dom"/>
</dbReference>
<name>A0A6X7S677_SALET</name>
<evidence type="ECO:0000256" key="2">
    <source>
        <dbReference type="ARBA" id="ARBA00010610"/>
    </source>
</evidence>
<dbReference type="GO" id="GO:0046983">
    <property type="term" value="F:protein dimerization activity"/>
    <property type="evidence" value="ECO:0007669"/>
    <property type="project" value="InterPro"/>
</dbReference>
<comment type="subcellular location">
    <subcellularLocation>
        <location evidence="1">Cytoplasm</location>
        <location evidence="1">Nucleoid</location>
    </subcellularLocation>
</comment>
<reference evidence="7" key="2">
    <citation type="submission" date="2019-10" db="EMBL/GenBank/DDBJ databases">
        <authorList>
            <consortium name="NCBI Pathogen Detection Project"/>
        </authorList>
    </citation>
    <scope>NUCLEOTIDE SEQUENCE</scope>
    <source>
        <strain evidence="7">Salmonella enterica</strain>
    </source>
</reference>
<dbReference type="AlphaFoldDB" id="A0A6X7S677"/>
<dbReference type="InterPro" id="IPR001801">
    <property type="entry name" value="Histone_HNS"/>
</dbReference>
<evidence type="ECO:0000256" key="3">
    <source>
        <dbReference type="ARBA" id="ARBA00022490"/>
    </source>
</evidence>
<dbReference type="GO" id="GO:0005829">
    <property type="term" value="C:cytosol"/>
    <property type="evidence" value="ECO:0007669"/>
    <property type="project" value="TreeGrafter"/>
</dbReference>
<dbReference type="Pfam" id="PF22470">
    <property type="entry name" value="Histone_HNS_N"/>
    <property type="match status" value="1"/>
</dbReference>
<feature type="coiled-coil region" evidence="5">
    <location>
        <begin position="38"/>
        <end position="80"/>
    </location>
</feature>
<comment type="caution">
    <text evidence="7">The sequence shown here is derived from an EMBL/GenBank/DDBJ whole genome shotgun (WGS) entry which is preliminary data.</text>
</comment>
<evidence type="ECO:0000256" key="4">
    <source>
        <dbReference type="ARBA" id="ARBA00023125"/>
    </source>
</evidence>
<dbReference type="Pfam" id="PF00816">
    <property type="entry name" value="Histone_HNS"/>
    <property type="match status" value="1"/>
</dbReference>
<dbReference type="InterPro" id="IPR027454">
    <property type="entry name" value="Histone_HNS_N"/>
</dbReference>
<proteinExistence type="inferred from homology"/>
<dbReference type="PIRSF" id="PIRSF002096">
    <property type="entry name" value="HnS"/>
    <property type="match status" value="1"/>
</dbReference>
<dbReference type="SMART" id="SM00528">
    <property type="entry name" value="HNS"/>
    <property type="match status" value="1"/>
</dbReference>
<dbReference type="GO" id="GO:0030527">
    <property type="term" value="F:structural constituent of chromatin"/>
    <property type="evidence" value="ECO:0007669"/>
    <property type="project" value="InterPro"/>
</dbReference>
<dbReference type="PANTHER" id="PTHR38097:SF2">
    <property type="entry name" value="DNA-BINDING PROTEIN STPA"/>
    <property type="match status" value="1"/>
</dbReference>
<dbReference type="SUPFAM" id="SSF81273">
    <property type="entry name" value="H-NS histone-like proteins"/>
    <property type="match status" value="2"/>
</dbReference>
<dbReference type="Gene3D" id="1.10.287.1050">
    <property type="entry name" value="H-NS histone-like proteins"/>
    <property type="match status" value="1"/>
</dbReference>
<keyword evidence="4" id="KW-0238">DNA-binding</keyword>
<protein>
    <submittedName>
        <fullName evidence="7">H-NS histone family protein</fullName>
    </submittedName>
</protein>
<evidence type="ECO:0000313" key="7">
    <source>
        <dbReference type="EMBL" id="HAB1572836.1"/>
    </source>
</evidence>
<dbReference type="EMBL" id="DAAFUE010000023">
    <property type="protein sequence ID" value="HAB1572836.1"/>
    <property type="molecule type" value="Genomic_DNA"/>
</dbReference>
<organism evidence="7">
    <name type="scientific">Salmonella enterica subsp. enterica serovar Agona</name>
    <dbReference type="NCBI Taxonomy" id="58095"/>
    <lineage>
        <taxon>Bacteria</taxon>
        <taxon>Pseudomonadati</taxon>
        <taxon>Pseudomonadota</taxon>
        <taxon>Gammaproteobacteria</taxon>
        <taxon>Enterobacterales</taxon>
        <taxon>Enterobacteriaceae</taxon>
        <taxon>Salmonella</taxon>
    </lineage>
</organism>
<reference evidence="7" key="1">
    <citation type="journal article" date="2018" name="Genome Biol.">
        <title>SKESA: strategic k-mer extension for scrupulous assemblies.</title>
        <authorList>
            <person name="Souvorov A."/>
            <person name="Agarwala R."/>
            <person name="Lipman D.J."/>
        </authorList>
    </citation>
    <scope>NUCLEOTIDE SEQUENCE</scope>
    <source>
        <strain evidence="7">Salmonella enterica</strain>
    </source>
</reference>
<dbReference type="GO" id="GO:0000976">
    <property type="term" value="F:transcription cis-regulatory region binding"/>
    <property type="evidence" value="ECO:0007669"/>
    <property type="project" value="TreeGrafter"/>
</dbReference>
<dbReference type="GO" id="GO:0003680">
    <property type="term" value="F:minor groove of adenine-thymine-rich DNA binding"/>
    <property type="evidence" value="ECO:0007669"/>
    <property type="project" value="TreeGrafter"/>
</dbReference>
<evidence type="ECO:0000256" key="5">
    <source>
        <dbReference type="SAM" id="Coils"/>
    </source>
</evidence>
<sequence>MVEAIKPLTTKERHEMITFTNNAKKLRASIYEADFNALVEFKEKFDEIFAERKEEEETRLQETEKKKEVLSQIRELLAAQGISEINADDLEENDPLLALLEVKGTAKKAPAEPKYEFTDEEGVKQFWSGRGRMPLALKAKIDAGSKIEEFLIAK</sequence>
<keyword evidence="5" id="KW-0175">Coiled coil</keyword>
<comment type="similarity">
    <text evidence="2">Belongs to the histone-like protein H-NS family.</text>
</comment>
<dbReference type="InterPro" id="IPR037150">
    <property type="entry name" value="H-NS_C_dom_sf"/>
</dbReference>
<evidence type="ECO:0000256" key="1">
    <source>
        <dbReference type="ARBA" id="ARBA00004453"/>
    </source>
</evidence>